<dbReference type="InterPro" id="IPR006076">
    <property type="entry name" value="FAD-dep_OxRdtase"/>
</dbReference>
<dbReference type="EMBL" id="LN891066">
    <property type="protein sequence ID" value="CUS09867.1"/>
    <property type="molecule type" value="Genomic_DNA"/>
</dbReference>
<evidence type="ECO:0000256" key="4">
    <source>
        <dbReference type="ARBA" id="ARBA00022827"/>
    </source>
</evidence>
<dbReference type="PANTHER" id="PTHR11530:SF11">
    <property type="entry name" value="D-ASPARTATE OXIDASE"/>
    <property type="match status" value="1"/>
</dbReference>
<evidence type="ECO:0000259" key="7">
    <source>
        <dbReference type="Pfam" id="PF01266"/>
    </source>
</evidence>
<organism evidence="8 9">
    <name type="scientific">Tuber aestivum</name>
    <name type="common">summer truffle</name>
    <dbReference type="NCBI Taxonomy" id="59557"/>
    <lineage>
        <taxon>Eukaryota</taxon>
        <taxon>Fungi</taxon>
        <taxon>Dikarya</taxon>
        <taxon>Ascomycota</taxon>
        <taxon>Pezizomycotina</taxon>
        <taxon>Pezizomycetes</taxon>
        <taxon>Pezizales</taxon>
        <taxon>Tuberaceae</taxon>
        <taxon>Tuber</taxon>
    </lineage>
</organism>
<feature type="domain" description="FAD dependent oxidoreductase" evidence="7">
    <location>
        <begin position="8"/>
        <end position="360"/>
    </location>
</feature>
<dbReference type="SUPFAM" id="SSF54373">
    <property type="entry name" value="FAD-linked reductases, C-terminal domain"/>
    <property type="match status" value="1"/>
</dbReference>
<evidence type="ECO:0000256" key="2">
    <source>
        <dbReference type="ARBA" id="ARBA00006730"/>
    </source>
</evidence>
<evidence type="ECO:0000256" key="3">
    <source>
        <dbReference type="ARBA" id="ARBA00022630"/>
    </source>
</evidence>
<keyword evidence="4 6" id="KW-0274">FAD</keyword>
<feature type="binding site" evidence="6">
    <location>
        <position position="314"/>
    </location>
    <ligand>
        <name>D-dopa</name>
        <dbReference type="ChEBI" id="CHEBI:149689"/>
    </ligand>
</feature>
<dbReference type="Gene3D" id="3.30.9.10">
    <property type="entry name" value="D-Amino Acid Oxidase, subunit A, domain 2"/>
    <property type="match status" value="1"/>
</dbReference>
<accession>A0A292PTS7</accession>
<dbReference type="GO" id="GO:0003884">
    <property type="term" value="F:D-amino-acid oxidase activity"/>
    <property type="evidence" value="ECO:0007669"/>
    <property type="project" value="InterPro"/>
</dbReference>
<keyword evidence="3" id="KW-0285">Flavoprotein</keyword>
<feature type="binding site" evidence="6">
    <location>
        <position position="345"/>
    </location>
    <ligand>
        <name>D-dopa</name>
        <dbReference type="ChEBI" id="CHEBI:149689"/>
    </ligand>
</feature>
<dbReference type="GO" id="GO:0019478">
    <property type="term" value="P:D-amino acid catabolic process"/>
    <property type="evidence" value="ECO:0007669"/>
    <property type="project" value="TreeGrafter"/>
</dbReference>
<comment type="similarity">
    <text evidence="2">Belongs to the DAMOX/DASOX family.</text>
</comment>
<evidence type="ECO:0000256" key="1">
    <source>
        <dbReference type="ARBA" id="ARBA00001974"/>
    </source>
</evidence>
<feature type="binding site" evidence="6">
    <location>
        <begin position="47"/>
        <end position="48"/>
    </location>
    <ligand>
        <name>FAD</name>
        <dbReference type="ChEBI" id="CHEBI:57692"/>
    </ligand>
</feature>
<dbReference type="PANTHER" id="PTHR11530">
    <property type="entry name" value="D-AMINO ACID OXIDASE"/>
    <property type="match status" value="1"/>
</dbReference>
<reference evidence="8" key="1">
    <citation type="submission" date="2015-10" db="EMBL/GenBank/DDBJ databases">
        <authorList>
            <person name="Regsiter A."/>
            <person name="william w."/>
        </authorList>
    </citation>
    <scope>NUCLEOTIDE SEQUENCE</scope>
    <source>
        <strain evidence="8">Montdore</strain>
    </source>
</reference>
<dbReference type="Proteomes" id="UP001412239">
    <property type="component" value="Unassembled WGS sequence"/>
</dbReference>
<dbReference type="GO" id="GO:0071949">
    <property type="term" value="F:FAD binding"/>
    <property type="evidence" value="ECO:0007669"/>
    <property type="project" value="InterPro"/>
</dbReference>
<feature type="binding site" evidence="6">
    <location>
        <position position="255"/>
    </location>
    <ligand>
        <name>D-dopa</name>
        <dbReference type="ChEBI" id="CHEBI:149689"/>
    </ligand>
</feature>
<feature type="binding site" evidence="6">
    <location>
        <position position="191"/>
    </location>
    <ligand>
        <name>FAD</name>
        <dbReference type="ChEBI" id="CHEBI:57692"/>
    </ligand>
</feature>
<comment type="cofactor">
    <cofactor evidence="1 6">
        <name>FAD</name>
        <dbReference type="ChEBI" id="CHEBI:57692"/>
    </cofactor>
</comment>
<keyword evidence="5" id="KW-0560">Oxidoreductase</keyword>
<evidence type="ECO:0000313" key="8">
    <source>
        <dbReference type="EMBL" id="CUS09867.1"/>
    </source>
</evidence>
<dbReference type="Gene3D" id="3.40.50.720">
    <property type="entry name" value="NAD(P)-binding Rossmann-like Domain"/>
    <property type="match status" value="1"/>
</dbReference>
<evidence type="ECO:0000313" key="9">
    <source>
        <dbReference type="Proteomes" id="UP001412239"/>
    </source>
</evidence>
<protein>
    <recommendedName>
        <fullName evidence="7">FAD dependent oxidoreductase domain-containing protein</fullName>
    </recommendedName>
</protein>
<sequence>MPTEKKEIVVLGAGVIGLQTALALLESGYSVTIVAKYWPGDEHIDYTSSKAGAVSPTYQKMERDIGINPIHKQHWRTHATPDDLQGQRFDKETYEYWLELVKKDEDAGIVLIPSIYIWDHPTPETANSGASIWWSTLVPTFTPLTHPHPHLPATAHFGISYKSFSLNPQKYLTHLLSRTADHGVKTHTHEVHCLSEVFEHVPDAVGVVNCTGLGAIDLVDPVEASKLFPTRGQTILVRGEAEMVRLRLGDGYIAYVVRRPGEGTILGGCKVDGDWNAEVDKELSKEIVERCKILAPELLFDGEFDVISEQVGRRPSRKGGPRIEVEWKEMEGRKRFICHHYGHSGAGYQSSVGSAREAVALVQRELEKQQ</sequence>
<evidence type="ECO:0000256" key="5">
    <source>
        <dbReference type="ARBA" id="ARBA00023002"/>
    </source>
</evidence>
<proteinExistence type="inferred from homology"/>
<keyword evidence="9" id="KW-1185">Reference proteome</keyword>
<dbReference type="AlphaFoldDB" id="A0A292PTS7"/>
<dbReference type="SUPFAM" id="SSF51971">
    <property type="entry name" value="Nucleotide-binding domain"/>
    <property type="match status" value="1"/>
</dbReference>
<dbReference type="GO" id="GO:0005737">
    <property type="term" value="C:cytoplasm"/>
    <property type="evidence" value="ECO:0007669"/>
    <property type="project" value="TreeGrafter"/>
</dbReference>
<name>A0A292PTS7_9PEZI</name>
<dbReference type="PIRSF" id="PIRSF000189">
    <property type="entry name" value="D-aa_oxidase"/>
    <property type="match status" value="1"/>
</dbReference>
<dbReference type="InterPro" id="IPR023209">
    <property type="entry name" value="DAO"/>
</dbReference>
<dbReference type="Pfam" id="PF01266">
    <property type="entry name" value="DAO"/>
    <property type="match status" value="1"/>
</dbReference>
<gene>
    <name evidence="8" type="ORF">GSTUAT00006003001</name>
</gene>
<evidence type="ECO:0000256" key="6">
    <source>
        <dbReference type="PIRSR" id="PIRSR000189-1"/>
    </source>
</evidence>
<feature type="binding site" evidence="6">
    <location>
        <position position="211"/>
    </location>
    <ligand>
        <name>FAD</name>
        <dbReference type="ChEBI" id="CHEBI:57692"/>
    </ligand>
</feature>